<dbReference type="Pfam" id="PF19621">
    <property type="entry name" value="DUF6126"/>
    <property type="match status" value="1"/>
</dbReference>
<accession>A0A949JA42</accession>
<dbReference type="Proteomes" id="UP000694501">
    <property type="component" value="Unassembled WGS sequence"/>
</dbReference>
<organism evidence="3 4">
    <name type="scientific">Streptomyces tardus</name>
    <dbReference type="NCBI Taxonomy" id="2780544"/>
    <lineage>
        <taxon>Bacteria</taxon>
        <taxon>Bacillati</taxon>
        <taxon>Actinomycetota</taxon>
        <taxon>Actinomycetes</taxon>
        <taxon>Kitasatosporales</taxon>
        <taxon>Streptomycetaceae</taxon>
        <taxon>Streptomyces</taxon>
    </lineage>
</organism>
<proteinExistence type="predicted"/>
<comment type="caution">
    <text evidence="3">The sequence shown here is derived from an EMBL/GenBank/DDBJ whole genome shotgun (WGS) entry which is preliminary data.</text>
</comment>
<sequence>MGGSWSRDTGLERGDGRFPRGLPLRLFAYIVAGHVLAGFLFLLFSVGAG</sequence>
<dbReference type="InterPro" id="IPR046129">
    <property type="entry name" value="DUF6126"/>
</dbReference>
<name>A0A949JA42_9ACTN</name>
<evidence type="ECO:0000256" key="2">
    <source>
        <dbReference type="SAM" id="Phobius"/>
    </source>
</evidence>
<keyword evidence="2" id="KW-1133">Transmembrane helix</keyword>
<keyword evidence="2" id="KW-0472">Membrane</keyword>
<evidence type="ECO:0000256" key="1">
    <source>
        <dbReference type="SAM" id="MobiDB-lite"/>
    </source>
</evidence>
<reference evidence="3" key="1">
    <citation type="submission" date="2021-06" db="EMBL/GenBank/DDBJ databases">
        <title>Sequencing of actinobacteria type strains.</title>
        <authorList>
            <person name="Nguyen G.-S."/>
            <person name="Wentzel A."/>
        </authorList>
    </citation>
    <scope>NUCLEOTIDE SEQUENCE</scope>
    <source>
        <strain evidence="3">P38-E01</strain>
    </source>
</reference>
<keyword evidence="2" id="KW-0812">Transmembrane</keyword>
<dbReference type="AlphaFoldDB" id="A0A949JA42"/>
<dbReference type="RefSeq" id="WP_211038753.1">
    <property type="nucleotide sequence ID" value="NZ_JAELVF020000001.1"/>
</dbReference>
<keyword evidence="4" id="KW-1185">Reference proteome</keyword>
<evidence type="ECO:0000313" key="3">
    <source>
        <dbReference type="EMBL" id="MBU7596252.1"/>
    </source>
</evidence>
<gene>
    <name evidence="3" type="ORF">JGS22_001015</name>
</gene>
<dbReference type="EMBL" id="JAELVF020000001">
    <property type="protein sequence ID" value="MBU7596252.1"/>
    <property type="molecule type" value="Genomic_DNA"/>
</dbReference>
<evidence type="ECO:0008006" key="5">
    <source>
        <dbReference type="Google" id="ProtNLM"/>
    </source>
</evidence>
<protein>
    <recommendedName>
        <fullName evidence="5">Small hydrophobic protein</fullName>
    </recommendedName>
</protein>
<evidence type="ECO:0000313" key="4">
    <source>
        <dbReference type="Proteomes" id="UP000694501"/>
    </source>
</evidence>
<feature type="compositionally biased region" description="Basic and acidic residues" evidence="1">
    <location>
        <begin position="9"/>
        <end position="18"/>
    </location>
</feature>
<feature type="region of interest" description="Disordered" evidence="1">
    <location>
        <begin position="1"/>
        <end position="20"/>
    </location>
</feature>
<feature type="transmembrane region" description="Helical" evidence="2">
    <location>
        <begin position="26"/>
        <end position="48"/>
    </location>
</feature>